<dbReference type="Gene3D" id="3.30.810.10">
    <property type="entry name" value="2-Layer Sandwich"/>
    <property type="match status" value="1"/>
</dbReference>
<evidence type="ECO:0000259" key="3">
    <source>
        <dbReference type="PROSITE" id="PS51455"/>
    </source>
</evidence>
<feature type="compositionally biased region" description="Polar residues" evidence="2">
    <location>
        <begin position="169"/>
        <end position="184"/>
    </location>
</feature>
<keyword evidence="1" id="KW-0808">Transferase</keyword>
<feature type="compositionally biased region" description="Pro residues" evidence="2">
    <location>
        <begin position="1570"/>
        <end position="1579"/>
    </location>
</feature>
<name>A0A9P6RKL4_9FUNG</name>
<feature type="region of interest" description="Disordered" evidence="2">
    <location>
        <begin position="154"/>
        <end position="195"/>
    </location>
</feature>
<feature type="region of interest" description="Disordered" evidence="2">
    <location>
        <begin position="693"/>
        <end position="765"/>
    </location>
</feature>
<feature type="compositionally biased region" description="Low complexity" evidence="2">
    <location>
        <begin position="255"/>
        <end position="277"/>
    </location>
</feature>
<feature type="compositionally biased region" description="Low complexity" evidence="2">
    <location>
        <begin position="1244"/>
        <end position="1254"/>
    </location>
</feature>
<dbReference type="GO" id="GO:0005886">
    <property type="term" value="C:plasma membrane"/>
    <property type="evidence" value="ECO:0007669"/>
    <property type="project" value="TreeGrafter"/>
</dbReference>
<feature type="region of interest" description="Disordered" evidence="2">
    <location>
        <begin position="226"/>
        <end position="277"/>
    </location>
</feature>
<evidence type="ECO:0000313" key="4">
    <source>
        <dbReference type="EMBL" id="KAG0322381.1"/>
    </source>
</evidence>
<sequence length="1897" mass="202105">MTEHIRIPSAQQRTRSASINSLSQLLEAQLAGEAHRRSRDLSTSSKASEVATTAPSVITTTHKSRNVSTSSVTSPTIVVRGFTSTAPTHSQPVMAEEAKSKSTMMVEADGISEIDLGLSEGQPQPSRGSSLLNGAATIPTVATLSINAMDDLDSQPATLQSSSDHESAPHQTVETQSITHDSTLGSNNSSNSGGNIISNFADQDIIVPSKPRHSRLWSKMRKVVYGESKQQESPRNTIYLTGTGGSGGDVGGGTTSRSMSDSHLSTSSSRPVSTSSTSSYNNIAMLPSFSSSVLGVLNEGQTLVQKELPKTPTTGFMSSQTLPKVSVAAFETPPETAPNSPTQTFTPTSPTARSRIGFQHNLPGLARRSSTKSPAAAAEVTTAESRVSQFMYTGQTPRPDSTTATPRSRTQSASSSGGVSINTSAAGGLGGQGTAVMDLNLHTDHFSTPNALERSNFKSALKYSVEIPDSDSTTPTQLGRSKSASSALRRETRQPKSLNNQDTGAGVMESFPEGEQFLTAHRRFREFGVMSPPQESPLKDGVALDIPLRRGGGYDEPAAPSSPPTLAWDGNTTHQSKTASPSSHQQQTSSLSPDGRPLSPSQMLNDSSDVLPEQSKQDRRKSAISFGGYFSNPSTAANRRTRDLTGHSISGLETDAQGEIIHLRRTTFFDKASPPTLASLASLIHTNLPSLSQSLGGGSGGGTDSPSLSRSPSKSSGLAREQRPLLQRRPSDAKEGAAAATATAAIAEADNSKGTKVTPRDPKRRITPLKITTPILLSGAQSLPSPMFPPLSASIPRPLGSSSFAFAPLDRYFFNVDQVHEWNIPTYGRVKFTDHAPIVFHAIRERFHYTQADMDEALSQPMTVMKTPGKSDAIFFASHNHGRFLLKTLRGAEPDNLKGFLSDYLGHIQKYPNTLLPRYLGMYTFEKLAGAKLTNGGTASAAVGVGEGVGHSAGGMGFGGDRESTGLGGLGAAGSARSKSDATAAQHLHLNGTLLSAGRDDGLPSKVVVVVLANVFDTPEVVHERYDFKGSNVGRRTLPMDGVALRDSRLVNPIAPELQPRASMEKDPGWNDFAHRHYSQLRNHQFATGESRASSMYYEPRSDPIYPGALGGVTGRIATDGGDNGVTTTDISHLTLKEVDFQNRIFTGQTQLIHLGSTRKAEVLTQLEEDTSLLRKHGFMDYSMLVGIRIIPKRPIEHEEEEEPQIHSSPESSRRGSLSSRGSDADNSNLDSDIEHDGEHRSSSFHGSFSGSETSHGRRSEPQREIEEALGRIWKFISLSEKRLVFLRGLGEKAQEAFKDVYLFGEGIVSGNQQAASSSAATGSEALDASVNRASKSGSRKGGKQGYKSRAPQTPPEVELTAVKSKHHHHHHSRKHIKDREQDMKEGKLRRPLFDDNDNDDSNIIDRDTFQTVRYKPRTDSHSSTRPKLTVLIDPSATGIATAAGKRPSLDTPRHQSMPGGLPTLPHSAPLPPAGAAAASRLYSSPPYQQTVFLHRHPEFHAAGNNMQDPTIWSHGVPSLGLPDGYEAVYYFGLIDVLQKYNLVKWLERNIKGANVRLLGSGGGGGPSSPMTPGPPTSLPLPSMALHPGRSNPSTSSTSFASSAFYQLLPHATASEPSLLSAMDPTSASAASAAVTASAAAGSGVQCATATNPALSVLLEDPGSGHGSSSSTSTTTSSQDHLRSNRGSLLLDPNSSYSSISTPISSTRVSQEESTLTVTSPMLIGDPGKALPPPPSTSHSPSPSSTSLLTGNKPRLSTSAPFTKSIGARLSQYSQYSHSSQQSQHSHQSGRSRDSRLSFDIRASNASESMMLPQHLLSSSSSSSPPSSDSVGAGVHIHIPPGQATQATQTQTQGQTQAQSRPNLHHQYQAPQHAEVSVEEPGRYAERLIDFMRGVIV</sequence>
<feature type="compositionally biased region" description="Low complexity" evidence="2">
    <location>
        <begin position="1772"/>
        <end position="1789"/>
    </location>
</feature>
<feature type="compositionally biased region" description="Low complexity" evidence="2">
    <location>
        <begin position="185"/>
        <end position="195"/>
    </location>
</feature>
<feature type="region of interest" description="Disordered" evidence="2">
    <location>
        <begin position="31"/>
        <end position="72"/>
    </location>
</feature>
<feature type="compositionally biased region" description="Polar residues" evidence="2">
    <location>
        <begin position="470"/>
        <end position="486"/>
    </location>
</feature>
<keyword evidence="1" id="KW-0547">Nucleotide-binding</keyword>
<reference evidence="4" key="1">
    <citation type="journal article" date="2020" name="Fungal Divers.">
        <title>Resolving the Mortierellaceae phylogeny through synthesis of multi-gene phylogenetics and phylogenomics.</title>
        <authorList>
            <person name="Vandepol N."/>
            <person name="Liber J."/>
            <person name="Desiro A."/>
            <person name="Na H."/>
            <person name="Kennedy M."/>
            <person name="Barry K."/>
            <person name="Grigoriev I.V."/>
            <person name="Miller A.N."/>
            <person name="O'Donnell K."/>
            <person name="Stajich J.E."/>
            <person name="Bonito G."/>
        </authorList>
    </citation>
    <scope>NUCLEOTIDE SEQUENCE</scope>
    <source>
        <strain evidence="4">NVP60</strain>
    </source>
</reference>
<feature type="compositionally biased region" description="Low complexity" evidence="2">
    <location>
        <begin position="1206"/>
        <end position="1222"/>
    </location>
</feature>
<feature type="compositionally biased region" description="Basic residues" evidence="2">
    <location>
        <begin position="1364"/>
        <end position="1377"/>
    </location>
</feature>
<feature type="compositionally biased region" description="Gly residues" evidence="2">
    <location>
        <begin position="242"/>
        <end position="254"/>
    </location>
</feature>
<feature type="compositionally biased region" description="Polar residues" evidence="2">
    <location>
        <begin position="382"/>
        <end position="425"/>
    </location>
</feature>
<dbReference type="EMBL" id="JAAAIN010000031">
    <property type="protein sequence ID" value="KAG0322381.1"/>
    <property type="molecule type" value="Genomic_DNA"/>
</dbReference>
<gene>
    <name evidence="4" type="primary">PIP4K2A</name>
    <name evidence="4" type="ORF">BGZ97_006995</name>
</gene>
<feature type="compositionally biased region" description="Low complexity" evidence="2">
    <location>
        <begin position="1818"/>
        <end position="1830"/>
    </location>
</feature>
<dbReference type="InterPro" id="IPR027483">
    <property type="entry name" value="PInositol-4-P-4/5-kinase_C_sf"/>
</dbReference>
<feature type="region of interest" description="Disordered" evidence="2">
    <location>
        <begin position="467"/>
        <end position="510"/>
    </location>
</feature>
<dbReference type="SUPFAM" id="SSF56104">
    <property type="entry name" value="SAICAR synthase-like"/>
    <property type="match status" value="3"/>
</dbReference>
<dbReference type="InterPro" id="IPR002498">
    <property type="entry name" value="PInositol-4-P-4/5-kinase_core"/>
</dbReference>
<feature type="region of interest" description="Disordered" evidence="2">
    <location>
        <begin position="1196"/>
        <end position="1264"/>
    </location>
</feature>
<dbReference type="CDD" id="cd00139">
    <property type="entry name" value="PIPKc"/>
    <property type="match status" value="1"/>
</dbReference>
<keyword evidence="1" id="KW-0067">ATP-binding</keyword>
<feature type="compositionally biased region" description="Low complexity" evidence="2">
    <location>
        <begin position="704"/>
        <end position="716"/>
    </location>
</feature>
<feature type="compositionally biased region" description="Polar residues" evidence="2">
    <location>
        <begin position="41"/>
        <end position="61"/>
    </location>
</feature>
<feature type="region of interest" description="Disordered" evidence="2">
    <location>
        <begin position="1843"/>
        <end position="1862"/>
    </location>
</feature>
<feature type="compositionally biased region" description="Basic and acidic residues" evidence="2">
    <location>
        <begin position="1255"/>
        <end position="1264"/>
    </location>
</feature>
<keyword evidence="5" id="KW-1185">Reference proteome</keyword>
<feature type="region of interest" description="Disordered" evidence="2">
    <location>
        <begin position="1772"/>
        <end position="1796"/>
    </location>
</feature>
<feature type="compositionally biased region" description="Polar residues" evidence="2">
    <location>
        <begin position="231"/>
        <end position="240"/>
    </location>
</feature>
<dbReference type="GO" id="GO:0046854">
    <property type="term" value="P:phosphatidylinositol phosphate biosynthetic process"/>
    <property type="evidence" value="ECO:0007669"/>
    <property type="project" value="TreeGrafter"/>
</dbReference>
<feature type="compositionally biased region" description="Low complexity" evidence="2">
    <location>
        <begin position="1668"/>
        <end position="1678"/>
    </location>
</feature>
<feature type="compositionally biased region" description="Low complexity" evidence="2">
    <location>
        <begin position="736"/>
        <end position="749"/>
    </location>
</feature>
<feature type="region of interest" description="Disordered" evidence="2">
    <location>
        <begin position="1321"/>
        <end position="1385"/>
    </location>
</feature>
<accession>A0A9P6RKL4</accession>
<dbReference type="GO" id="GO:0016308">
    <property type="term" value="F:1-phosphatidylinositol-4-phosphate 5-kinase activity"/>
    <property type="evidence" value="ECO:0007669"/>
    <property type="project" value="TreeGrafter"/>
</dbReference>
<evidence type="ECO:0000256" key="2">
    <source>
        <dbReference type="SAM" id="MobiDB-lite"/>
    </source>
</evidence>
<dbReference type="Proteomes" id="UP000823405">
    <property type="component" value="Unassembled WGS sequence"/>
</dbReference>
<feature type="region of interest" description="Disordered" evidence="2">
    <location>
        <begin position="1658"/>
        <end position="1760"/>
    </location>
</feature>
<dbReference type="OrthoDB" id="20783at2759"/>
<dbReference type="Gene3D" id="3.30.800.10">
    <property type="entry name" value="Phosphatidylinositol Phosphate Kinase II Beta"/>
    <property type="match status" value="1"/>
</dbReference>
<feature type="compositionally biased region" description="Low complexity" evidence="2">
    <location>
        <begin position="338"/>
        <end position="351"/>
    </location>
</feature>
<dbReference type="GO" id="GO:0005524">
    <property type="term" value="F:ATP binding"/>
    <property type="evidence" value="ECO:0007669"/>
    <property type="project" value="UniProtKB-UniRule"/>
</dbReference>
<feature type="compositionally biased region" description="Low complexity" evidence="2">
    <location>
        <begin position="1843"/>
        <end position="1859"/>
    </location>
</feature>
<dbReference type="InterPro" id="IPR023610">
    <property type="entry name" value="PInositol-4/5-P-5/4-kinase"/>
</dbReference>
<feature type="compositionally biased region" description="Polar residues" evidence="2">
    <location>
        <begin position="599"/>
        <end position="608"/>
    </location>
</feature>
<feature type="region of interest" description="Disordered" evidence="2">
    <location>
        <begin position="1814"/>
        <end position="1838"/>
    </location>
</feature>
<protein>
    <submittedName>
        <fullName evidence="4">Phosphatidylinositol 5-phosphate 4-kinase type-2 alpha</fullName>
    </submittedName>
</protein>
<keyword evidence="1" id="KW-0418">Kinase</keyword>
<feature type="region of interest" description="Disordered" evidence="2">
    <location>
        <begin position="332"/>
        <end position="426"/>
    </location>
</feature>
<evidence type="ECO:0000256" key="1">
    <source>
        <dbReference type="PROSITE-ProRule" id="PRU00781"/>
    </source>
</evidence>
<feature type="compositionally biased region" description="Low complexity" evidence="2">
    <location>
        <begin position="1737"/>
        <end position="1750"/>
    </location>
</feature>
<feature type="compositionally biased region" description="Polar residues" evidence="2">
    <location>
        <begin position="570"/>
        <end position="592"/>
    </location>
</feature>
<feature type="region of interest" description="Disordered" evidence="2">
    <location>
        <begin position="547"/>
        <end position="641"/>
    </location>
</feature>
<dbReference type="InterPro" id="IPR027484">
    <property type="entry name" value="PInositol-4-P-5-kinase_N"/>
</dbReference>
<feature type="region of interest" description="Disordered" evidence="2">
    <location>
        <begin position="1562"/>
        <end position="1597"/>
    </location>
</feature>
<dbReference type="SMART" id="SM00330">
    <property type="entry name" value="PIPKc"/>
    <property type="match status" value="1"/>
</dbReference>
<dbReference type="PANTHER" id="PTHR23086:SF8">
    <property type="entry name" value="PHOSPHATIDYLINOSITOL 5-PHOSPHATE 4-KINASE, ISOFORM A"/>
    <property type="match status" value="1"/>
</dbReference>
<feature type="compositionally biased region" description="Basic and acidic residues" evidence="2">
    <location>
        <begin position="750"/>
        <end position="761"/>
    </location>
</feature>
<comment type="caution">
    <text evidence="4">The sequence shown here is derived from an EMBL/GenBank/DDBJ whole genome shotgun (WGS) entry which is preliminary data.</text>
</comment>
<organism evidence="4 5">
    <name type="scientific">Linnemannia gamsii</name>
    <dbReference type="NCBI Taxonomy" id="64522"/>
    <lineage>
        <taxon>Eukaryota</taxon>
        <taxon>Fungi</taxon>
        <taxon>Fungi incertae sedis</taxon>
        <taxon>Mucoromycota</taxon>
        <taxon>Mortierellomycotina</taxon>
        <taxon>Mortierellomycetes</taxon>
        <taxon>Mortierellales</taxon>
        <taxon>Mortierellaceae</taxon>
        <taxon>Linnemannia</taxon>
    </lineage>
</organism>
<dbReference type="PANTHER" id="PTHR23086">
    <property type="entry name" value="PHOSPHATIDYLINOSITOL-4-PHOSPHATE 5-KINASE"/>
    <property type="match status" value="1"/>
</dbReference>
<dbReference type="PROSITE" id="PS51455">
    <property type="entry name" value="PIPK"/>
    <property type="match status" value="1"/>
</dbReference>
<evidence type="ECO:0000313" key="5">
    <source>
        <dbReference type="Proteomes" id="UP000823405"/>
    </source>
</evidence>
<feature type="domain" description="PIPK" evidence="3">
    <location>
        <begin position="771"/>
        <end position="1588"/>
    </location>
</feature>
<feature type="compositionally biased region" description="Basic and acidic residues" evidence="2">
    <location>
        <begin position="1233"/>
        <end position="1242"/>
    </location>
</feature>
<proteinExistence type="predicted"/>
<feature type="compositionally biased region" description="Low complexity" evidence="2">
    <location>
        <begin position="1695"/>
        <end position="1709"/>
    </location>
</feature>
<dbReference type="Pfam" id="PF01504">
    <property type="entry name" value="PIP5K"/>
    <property type="match status" value="2"/>
</dbReference>
<feature type="region of interest" description="Disordered" evidence="2">
    <location>
        <begin position="1439"/>
        <end position="1480"/>
    </location>
</feature>